<evidence type="ECO:0000313" key="2">
    <source>
        <dbReference type="Proteomes" id="UP001221217"/>
    </source>
</evidence>
<dbReference type="AlphaFoldDB" id="A0AAJ1ILW9"/>
<gene>
    <name evidence="1" type="ORF">PQJ61_17425</name>
</gene>
<dbReference type="Proteomes" id="UP001221217">
    <property type="component" value="Unassembled WGS sequence"/>
</dbReference>
<dbReference type="CDD" id="cd02440">
    <property type="entry name" value="AdoMet_MTases"/>
    <property type="match status" value="1"/>
</dbReference>
<dbReference type="SUPFAM" id="SSF53335">
    <property type="entry name" value="S-adenosyl-L-methionine-dependent methyltransferases"/>
    <property type="match status" value="1"/>
</dbReference>
<keyword evidence="1" id="KW-0808">Transferase</keyword>
<sequence length="287" mass="31920">MKTFSKQPDETMLFNVDCALCGGRDFLLKWKNSDIPFVRCRNCGLVFQNPMPSAEELALRYDGEYYDYEIENEESFYRLMILGLEDLGFFDREACIFSRCKNEGRRPSFVDVGCATGKLLSTMKDRGWDVNGAEVCRPAAQYGIEKRGVDIHIGPLESAGIPDATVDVLHCSHLIEHLTRPDLFVAEVARILRPGGLFIVVTPDISGFQARLFGSEWRSAIADHMYLFSKETLSAMFAANGFKIIKKASWGGLAAGTSPKWLKIIADRVVKPLGAGDVISIMGMISL</sequence>
<dbReference type="Pfam" id="PF13489">
    <property type="entry name" value="Methyltransf_23"/>
    <property type="match status" value="1"/>
</dbReference>
<dbReference type="InterPro" id="IPR029063">
    <property type="entry name" value="SAM-dependent_MTases_sf"/>
</dbReference>
<dbReference type="GO" id="GO:0032259">
    <property type="term" value="P:methylation"/>
    <property type="evidence" value="ECO:0007669"/>
    <property type="project" value="UniProtKB-KW"/>
</dbReference>
<dbReference type="Gene3D" id="3.40.50.150">
    <property type="entry name" value="Vaccinia Virus protein VP39"/>
    <property type="match status" value="1"/>
</dbReference>
<dbReference type="GO" id="GO:0008168">
    <property type="term" value="F:methyltransferase activity"/>
    <property type="evidence" value="ECO:0007669"/>
    <property type="project" value="UniProtKB-KW"/>
</dbReference>
<dbReference type="PANTHER" id="PTHR43861">
    <property type="entry name" value="TRANS-ACONITATE 2-METHYLTRANSFERASE-RELATED"/>
    <property type="match status" value="1"/>
</dbReference>
<keyword evidence="1" id="KW-0489">Methyltransferase</keyword>
<reference evidence="1 2" key="1">
    <citation type="submission" date="2022-12" db="EMBL/GenBank/DDBJ databases">
        <title>Metagenome assembled genome from gulf of manar.</title>
        <authorList>
            <person name="Kohli P."/>
            <person name="Pk S."/>
            <person name="Venkata Ramana C."/>
            <person name="Sasikala C."/>
        </authorList>
    </citation>
    <scope>NUCLEOTIDE SEQUENCE [LARGE SCALE GENOMIC DNA]</scope>
    <source>
        <strain evidence="1">JB008</strain>
    </source>
</reference>
<accession>A0AAJ1ILW9</accession>
<name>A0AAJ1ILW9_9SPIO</name>
<dbReference type="EMBL" id="JAQQAL010000051">
    <property type="protein sequence ID" value="MDC7228546.1"/>
    <property type="molecule type" value="Genomic_DNA"/>
</dbReference>
<evidence type="ECO:0000313" key="1">
    <source>
        <dbReference type="EMBL" id="MDC7228546.1"/>
    </source>
</evidence>
<proteinExistence type="predicted"/>
<organism evidence="1 2">
    <name type="scientific">Candidatus Thalassospirochaeta sargassi</name>
    <dbReference type="NCBI Taxonomy" id="3119039"/>
    <lineage>
        <taxon>Bacteria</taxon>
        <taxon>Pseudomonadati</taxon>
        <taxon>Spirochaetota</taxon>
        <taxon>Spirochaetia</taxon>
        <taxon>Spirochaetales</taxon>
        <taxon>Spirochaetaceae</taxon>
        <taxon>Candidatus Thalassospirochaeta</taxon>
    </lineage>
</organism>
<protein>
    <submittedName>
        <fullName evidence="1">Class I SAM-dependent methyltransferase</fullName>
    </submittedName>
</protein>
<comment type="caution">
    <text evidence="1">The sequence shown here is derived from an EMBL/GenBank/DDBJ whole genome shotgun (WGS) entry which is preliminary data.</text>
</comment>